<sequence length="89" mass="10335">MESPAVGYKCVGRLVSISYRVKMGVYKTFLTLCFQNQEEACLKTRCSAFSTFTSWVRVSCNMRVLLINKIWKKKGRHLFNDVKSRDTMV</sequence>
<protein>
    <submittedName>
        <fullName evidence="1">Uncharacterized protein</fullName>
    </submittedName>
</protein>
<accession>A0AAP0QU33</accession>
<keyword evidence="2" id="KW-1185">Reference proteome</keyword>
<gene>
    <name evidence="1" type="ORF">WN944_006708</name>
</gene>
<dbReference type="Proteomes" id="UP001428341">
    <property type="component" value="Unassembled WGS sequence"/>
</dbReference>
<organism evidence="1 2">
    <name type="scientific">Citrus x changshan-huyou</name>
    <dbReference type="NCBI Taxonomy" id="2935761"/>
    <lineage>
        <taxon>Eukaryota</taxon>
        <taxon>Viridiplantae</taxon>
        <taxon>Streptophyta</taxon>
        <taxon>Embryophyta</taxon>
        <taxon>Tracheophyta</taxon>
        <taxon>Spermatophyta</taxon>
        <taxon>Magnoliopsida</taxon>
        <taxon>eudicotyledons</taxon>
        <taxon>Gunneridae</taxon>
        <taxon>Pentapetalae</taxon>
        <taxon>rosids</taxon>
        <taxon>malvids</taxon>
        <taxon>Sapindales</taxon>
        <taxon>Rutaceae</taxon>
        <taxon>Aurantioideae</taxon>
        <taxon>Citrus</taxon>
    </lineage>
</organism>
<evidence type="ECO:0000313" key="2">
    <source>
        <dbReference type="Proteomes" id="UP001428341"/>
    </source>
</evidence>
<dbReference type="EMBL" id="JBCGBO010000003">
    <property type="protein sequence ID" value="KAK9214709.1"/>
    <property type="molecule type" value="Genomic_DNA"/>
</dbReference>
<name>A0AAP0QU33_9ROSI</name>
<comment type="caution">
    <text evidence="1">The sequence shown here is derived from an EMBL/GenBank/DDBJ whole genome shotgun (WGS) entry which is preliminary data.</text>
</comment>
<dbReference type="AlphaFoldDB" id="A0AAP0QU33"/>
<reference evidence="1 2" key="1">
    <citation type="submission" date="2024-05" db="EMBL/GenBank/DDBJ databases">
        <title>Haplotype-resolved chromosome-level genome assembly of Huyou (Citrus changshanensis).</title>
        <authorList>
            <person name="Miao C."/>
            <person name="Chen W."/>
            <person name="Wu Y."/>
            <person name="Wang L."/>
            <person name="Zhao S."/>
            <person name="Grierson D."/>
            <person name="Xu C."/>
            <person name="Chen K."/>
        </authorList>
    </citation>
    <scope>NUCLEOTIDE SEQUENCE [LARGE SCALE GENOMIC DNA]</scope>
    <source>
        <strain evidence="1">01-14</strain>
        <tissue evidence="1">Leaf</tissue>
    </source>
</reference>
<proteinExistence type="predicted"/>
<evidence type="ECO:0000313" key="1">
    <source>
        <dbReference type="EMBL" id="KAK9214709.1"/>
    </source>
</evidence>